<dbReference type="PANTHER" id="PTHR45168">
    <property type="entry name" value="DNAJ HOMOLOG SUBFAMILY B MEMBER 2"/>
    <property type="match status" value="1"/>
</dbReference>
<name>A0A0A9YXE3_LYGHE</name>
<dbReference type="EMBL" id="GBHO01006720">
    <property type="protein sequence ID" value="JAG36884.1"/>
    <property type="molecule type" value="Transcribed_RNA"/>
</dbReference>
<organism evidence="2">
    <name type="scientific">Lygus hesperus</name>
    <name type="common">Western plant bug</name>
    <dbReference type="NCBI Taxonomy" id="30085"/>
    <lineage>
        <taxon>Eukaryota</taxon>
        <taxon>Metazoa</taxon>
        <taxon>Ecdysozoa</taxon>
        <taxon>Arthropoda</taxon>
        <taxon>Hexapoda</taxon>
        <taxon>Insecta</taxon>
        <taxon>Pterygota</taxon>
        <taxon>Neoptera</taxon>
        <taxon>Paraneoptera</taxon>
        <taxon>Hemiptera</taxon>
        <taxon>Heteroptera</taxon>
        <taxon>Panheteroptera</taxon>
        <taxon>Cimicomorpha</taxon>
        <taxon>Miridae</taxon>
        <taxon>Mirini</taxon>
        <taxon>Lygus</taxon>
    </lineage>
</organism>
<gene>
    <name evidence="2" type="ORF">CM83_100351</name>
</gene>
<accession>A0A0A9YXE3</accession>
<dbReference type="PRINTS" id="PR00625">
    <property type="entry name" value="JDOMAIN"/>
</dbReference>
<dbReference type="InterPro" id="IPR036869">
    <property type="entry name" value="J_dom_sf"/>
</dbReference>
<reference evidence="2" key="1">
    <citation type="journal article" date="2014" name="PLoS ONE">
        <title>Transcriptome-Based Identification of ABC Transporters in the Western Tarnished Plant Bug Lygus hesperus.</title>
        <authorList>
            <person name="Hull J.J."/>
            <person name="Chaney K."/>
            <person name="Geib S.M."/>
            <person name="Fabrick J.A."/>
            <person name="Brent C.S."/>
            <person name="Walsh D."/>
            <person name="Lavine L.C."/>
        </authorList>
    </citation>
    <scope>NUCLEOTIDE SEQUENCE</scope>
</reference>
<reference evidence="2" key="2">
    <citation type="submission" date="2014-07" db="EMBL/GenBank/DDBJ databases">
        <authorList>
            <person name="Hull J."/>
        </authorList>
    </citation>
    <scope>NUCLEOTIDE SEQUENCE</scope>
</reference>
<protein>
    <submittedName>
        <fullName evidence="2">Uncharacterized protein</fullName>
    </submittedName>
</protein>
<dbReference type="InterPro" id="IPR043183">
    <property type="entry name" value="DNJB2/6-like"/>
</dbReference>
<dbReference type="Gene3D" id="1.10.287.110">
    <property type="entry name" value="DnaJ domain"/>
    <property type="match status" value="1"/>
</dbReference>
<evidence type="ECO:0000313" key="2">
    <source>
        <dbReference type="EMBL" id="JAG36884.1"/>
    </source>
</evidence>
<keyword evidence="1" id="KW-0143">Chaperone</keyword>
<dbReference type="SUPFAM" id="SSF46565">
    <property type="entry name" value="Chaperone J-domain"/>
    <property type="match status" value="1"/>
</dbReference>
<dbReference type="GO" id="GO:0030544">
    <property type="term" value="F:Hsp70 protein binding"/>
    <property type="evidence" value="ECO:0007669"/>
    <property type="project" value="InterPro"/>
</dbReference>
<evidence type="ECO:0000256" key="1">
    <source>
        <dbReference type="ARBA" id="ARBA00023186"/>
    </source>
</evidence>
<dbReference type="GO" id="GO:0051082">
    <property type="term" value="F:unfolded protein binding"/>
    <property type="evidence" value="ECO:0007669"/>
    <property type="project" value="InterPro"/>
</dbReference>
<dbReference type="InterPro" id="IPR001623">
    <property type="entry name" value="DnaJ_domain"/>
</dbReference>
<proteinExistence type="predicted"/>
<sequence>MDDLRYKFRRVSHAYTVLSDPKIRAIYDVYGEEGVCHGGTGQQGIPGGLNFDNIDPLLVFKRFFGVDNPFQVIGNVDLTQNNQHVFFSVDAVKPRELPKCPPMYVKLPISL</sequence>
<dbReference type="AlphaFoldDB" id="A0A0A9YXE3"/>
<dbReference type="PANTHER" id="PTHR45168:SF3">
    <property type="entry name" value="DNAJ HEAT SHOCK PROTEIN FAMILY (HSP40) MEMBER B2"/>
    <property type="match status" value="1"/>
</dbReference>